<dbReference type="InterPro" id="IPR029063">
    <property type="entry name" value="SAM-dependent_MTases_sf"/>
</dbReference>
<evidence type="ECO:0000256" key="7">
    <source>
        <dbReference type="ARBA" id="ARBA00043129"/>
    </source>
</evidence>
<feature type="binding site" evidence="11">
    <location>
        <begin position="108"/>
        <end position="109"/>
    </location>
    <ligand>
        <name>S-adenosyl-L-methionine</name>
        <dbReference type="ChEBI" id="CHEBI:59789"/>
    </ligand>
</feature>
<gene>
    <name evidence="12" type="ORF">K470DRAFT_122329</name>
</gene>
<name>A0A6A7C730_9PEZI</name>
<evidence type="ECO:0000256" key="9">
    <source>
        <dbReference type="ARBA" id="ARBA00047885"/>
    </source>
</evidence>
<comment type="catalytic activity">
    <reaction evidence="10">
        <text>N-terminal L-alanyl-L-prolyl-L-lysyl-[protein] + 3 S-adenosyl-L-methionine = N-terminal N,N,N-trimethyl-L-alanyl-L-prolyl-L-lysyl-[protein] + 3 S-adenosyl-L-homocysteine + 3 H(+)</text>
        <dbReference type="Rhea" id="RHEA:54712"/>
        <dbReference type="Rhea" id="RHEA-COMP:13785"/>
        <dbReference type="Rhea" id="RHEA-COMP:13971"/>
        <dbReference type="ChEBI" id="CHEBI:15378"/>
        <dbReference type="ChEBI" id="CHEBI:57856"/>
        <dbReference type="ChEBI" id="CHEBI:59789"/>
        <dbReference type="ChEBI" id="CHEBI:138057"/>
        <dbReference type="ChEBI" id="CHEBI:138315"/>
        <dbReference type="EC" id="2.1.1.244"/>
    </reaction>
</comment>
<dbReference type="AlphaFoldDB" id="A0A6A7C730"/>
<comment type="catalytic activity">
    <reaction evidence="9">
        <text>N-terminal L-prolyl-L-prolyl-L-lysyl-[protein] + 2 S-adenosyl-L-methionine = N-terminal N,N-dimethyl-L-prolyl-L-prolyl-L-lysyl-[protein] + 2 S-adenosyl-L-homocysteine + 2 H(+)</text>
        <dbReference type="Rhea" id="RHEA:54736"/>
        <dbReference type="Rhea" id="RHEA-COMP:13787"/>
        <dbReference type="Rhea" id="RHEA-COMP:13974"/>
        <dbReference type="ChEBI" id="CHEBI:15378"/>
        <dbReference type="ChEBI" id="CHEBI:57856"/>
        <dbReference type="ChEBI" id="CHEBI:59789"/>
        <dbReference type="ChEBI" id="CHEBI:138059"/>
        <dbReference type="ChEBI" id="CHEBI:138318"/>
        <dbReference type="EC" id="2.1.1.244"/>
    </reaction>
</comment>
<comment type="catalytic activity">
    <reaction evidence="8">
        <text>N-terminal L-seryl-L-prolyl-L-lysyl-[protein] + 3 S-adenosyl-L-methionine = N-terminal N,N,N-trimethyl-L-seryl-L-prolyl-L-lysyl-[protein] + 3 S-adenosyl-L-homocysteine + 3 H(+)</text>
        <dbReference type="Rhea" id="RHEA:54724"/>
        <dbReference type="Rhea" id="RHEA-COMP:13789"/>
        <dbReference type="Rhea" id="RHEA-COMP:13973"/>
        <dbReference type="ChEBI" id="CHEBI:15378"/>
        <dbReference type="ChEBI" id="CHEBI:57856"/>
        <dbReference type="ChEBI" id="CHEBI:59789"/>
        <dbReference type="ChEBI" id="CHEBI:138061"/>
        <dbReference type="ChEBI" id="CHEBI:138317"/>
        <dbReference type="EC" id="2.1.1.244"/>
    </reaction>
</comment>
<feature type="binding site" evidence="11">
    <location>
        <position position="123"/>
    </location>
    <ligand>
        <name>S-adenosyl-L-methionine</name>
        <dbReference type="ChEBI" id="CHEBI:59789"/>
    </ligand>
</feature>
<evidence type="ECO:0000256" key="4">
    <source>
        <dbReference type="ARBA" id="ARBA00022691"/>
    </source>
</evidence>
<evidence type="ECO:0000313" key="13">
    <source>
        <dbReference type="Proteomes" id="UP000799421"/>
    </source>
</evidence>
<dbReference type="PANTHER" id="PTHR12753">
    <property type="entry name" value="AD-003 - RELATED"/>
    <property type="match status" value="1"/>
</dbReference>
<dbReference type="CDD" id="cd02440">
    <property type="entry name" value="AdoMet_MTases"/>
    <property type="match status" value="1"/>
</dbReference>
<evidence type="ECO:0000256" key="8">
    <source>
        <dbReference type="ARBA" id="ARBA00047306"/>
    </source>
</evidence>
<organism evidence="12 13">
    <name type="scientific">Piedraia hortae CBS 480.64</name>
    <dbReference type="NCBI Taxonomy" id="1314780"/>
    <lineage>
        <taxon>Eukaryota</taxon>
        <taxon>Fungi</taxon>
        <taxon>Dikarya</taxon>
        <taxon>Ascomycota</taxon>
        <taxon>Pezizomycotina</taxon>
        <taxon>Dothideomycetes</taxon>
        <taxon>Dothideomycetidae</taxon>
        <taxon>Capnodiales</taxon>
        <taxon>Piedraiaceae</taxon>
        <taxon>Piedraia</taxon>
    </lineage>
</organism>
<dbReference type="GO" id="GO:0071885">
    <property type="term" value="F:N-terminal protein N-methyltransferase activity"/>
    <property type="evidence" value="ECO:0007669"/>
    <property type="project" value="UniProtKB-EC"/>
</dbReference>
<dbReference type="EC" id="2.1.1.244" evidence="5"/>
<dbReference type="Proteomes" id="UP000799421">
    <property type="component" value="Unassembled WGS sequence"/>
</dbReference>
<evidence type="ECO:0000256" key="1">
    <source>
        <dbReference type="ARBA" id="ARBA00009059"/>
    </source>
</evidence>
<dbReference type="OrthoDB" id="1298661at2759"/>
<dbReference type="GO" id="GO:0005737">
    <property type="term" value="C:cytoplasm"/>
    <property type="evidence" value="ECO:0007669"/>
    <property type="project" value="TreeGrafter"/>
</dbReference>
<dbReference type="EMBL" id="MU005961">
    <property type="protein sequence ID" value="KAF2863294.1"/>
    <property type="molecule type" value="Genomic_DNA"/>
</dbReference>
<accession>A0A6A7C730</accession>
<comment type="similarity">
    <text evidence="1">Belongs to the methyltransferase superfamily. NTM1 family.</text>
</comment>
<keyword evidence="3" id="KW-0808">Transferase</keyword>
<dbReference type="InterPro" id="IPR008576">
    <property type="entry name" value="MeTrfase_NTM1"/>
</dbReference>
<dbReference type="Pfam" id="PF05891">
    <property type="entry name" value="Methyltransf_PK"/>
    <property type="match status" value="1"/>
</dbReference>
<protein>
    <recommendedName>
        <fullName evidence="6">Alpha N-terminal protein methyltransferase 1</fullName>
        <ecNumber evidence="5">2.1.1.244</ecNumber>
    </recommendedName>
    <alternativeName>
        <fullName evidence="7">X-Pro-Lys N-terminal protein methyltransferase 1</fullName>
    </alternativeName>
</protein>
<dbReference type="GO" id="GO:0032259">
    <property type="term" value="P:methylation"/>
    <property type="evidence" value="ECO:0007669"/>
    <property type="project" value="UniProtKB-KW"/>
</dbReference>
<dbReference type="PANTHER" id="PTHR12753:SF0">
    <property type="entry name" value="ALPHA N-TERMINAL PROTEIN METHYLTRANSFERASE 1"/>
    <property type="match status" value="1"/>
</dbReference>
<evidence type="ECO:0000256" key="6">
    <source>
        <dbReference type="ARBA" id="ARBA00039449"/>
    </source>
</evidence>
<evidence type="ECO:0000256" key="10">
    <source>
        <dbReference type="ARBA" id="ARBA00048167"/>
    </source>
</evidence>
<keyword evidence="2" id="KW-0489">Methyltransferase</keyword>
<dbReference type="SUPFAM" id="SSF53335">
    <property type="entry name" value="S-adenosyl-L-methionine-dependent methyltransferases"/>
    <property type="match status" value="1"/>
</dbReference>
<evidence type="ECO:0000256" key="2">
    <source>
        <dbReference type="ARBA" id="ARBA00022603"/>
    </source>
</evidence>
<reference evidence="12" key="1">
    <citation type="journal article" date="2020" name="Stud. Mycol.">
        <title>101 Dothideomycetes genomes: a test case for predicting lifestyles and emergence of pathogens.</title>
        <authorList>
            <person name="Haridas S."/>
            <person name="Albert R."/>
            <person name="Binder M."/>
            <person name="Bloem J."/>
            <person name="Labutti K."/>
            <person name="Salamov A."/>
            <person name="Andreopoulos B."/>
            <person name="Baker S."/>
            <person name="Barry K."/>
            <person name="Bills G."/>
            <person name="Bluhm B."/>
            <person name="Cannon C."/>
            <person name="Castanera R."/>
            <person name="Culley D."/>
            <person name="Daum C."/>
            <person name="Ezra D."/>
            <person name="Gonzalez J."/>
            <person name="Henrissat B."/>
            <person name="Kuo A."/>
            <person name="Liang C."/>
            <person name="Lipzen A."/>
            <person name="Lutzoni F."/>
            <person name="Magnuson J."/>
            <person name="Mondo S."/>
            <person name="Nolan M."/>
            <person name="Ohm R."/>
            <person name="Pangilinan J."/>
            <person name="Park H.-J."/>
            <person name="Ramirez L."/>
            <person name="Alfaro M."/>
            <person name="Sun H."/>
            <person name="Tritt A."/>
            <person name="Yoshinaga Y."/>
            <person name="Zwiers L.-H."/>
            <person name="Turgeon B."/>
            <person name="Goodwin S."/>
            <person name="Spatafora J."/>
            <person name="Crous P."/>
            <person name="Grigoriev I."/>
        </authorList>
    </citation>
    <scope>NUCLEOTIDE SEQUENCE</scope>
    <source>
        <strain evidence="12">CBS 480.64</strain>
    </source>
</reference>
<evidence type="ECO:0000256" key="11">
    <source>
        <dbReference type="PIRSR" id="PIRSR016958-1"/>
    </source>
</evidence>
<dbReference type="PIRSF" id="PIRSF016958">
    <property type="entry name" value="DUF858_MeTrfase_lik"/>
    <property type="match status" value="1"/>
</dbReference>
<evidence type="ECO:0000256" key="5">
    <source>
        <dbReference type="ARBA" id="ARBA00039112"/>
    </source>
</evidence>
<feature type="binding site" evidence="11">
    <location>
        <position position="64"/>
    </location>
    <ligand>
        <name>S-adenosyl-L-methionine</name>
        <dbReference type="ChEBI" id="CHEBI:59789"/>
    </ligand>
</feature>
<keyword evidence="13" id="KW-1185">Reference proteome</keyword>
<feature type="binding site" evidence="11">
    <location>
        <position position="69"/>
    </location>
    <ligand>
        <name>S-adenosyl-L-methionine</name>
        <dbReference type="ChEBI" id="CHEBI:59789"/>
    </ligand>
</feature>
<evidence type="ECO:0000256" key="3">
    <source>
        <dbReference type="ARBA" id="ARBA00022679"/>
    </source>
</evidence>
<evidence type="ECO:0000313" key="12">
    <source>
        <dbReference type="EMBL" id="KAF2863294.1"/>
    </source>
</evidence>
<proteinExistence type="inferred from homology"/>
<dbReference type="Gene3D" id="3.40.50.150">
    <property type="entry name" value="Vaccinia Virus protein VP39"/>
    <property type="match status" value="1"/>
</dbReference>
<keyword evidence="4 11" id="KW-0949">S-adenosyl-L-methionine</keyword>
<sequence length="218" mass="24124">MNDQPDSLINHEAALEYWSKTEATVNGVLGGYPELSRTDLQGSRNFLAKLHSLDTKLGRAVDCGAGIGRITTGFLSHVADVVDVVEPVKKFTDEISGANVGEIYNVGLQDWQPTGVYDLIWVQWCIGQLTDAQVVDFLTKLPNHLRAGGWVVVKENESTSDNDVFDDQDHSVTRTEAKFKRLFRDAGFSVVLSELQRGFPRGLFPVKTYALQPVGKLE</sequence>